<reference evidence="2" key="1">
    <citation type="journal article" date="2021" name="bioRxiv">
        <title>Whole Genome Assembly and Annotation of Northern Wild Rice, Zizania palustris L., Supports a Whole Genome Duplication in the Zizania Genus.</title>
        <authorList>
            <person name="Haas M."/>
            <person name="Kono T."/>
            <person name="Macchietto M."/>
            <person name="Millas R."/>
            <person name="McGilp L."/>
            <person name="Shao M."/>
            <person name="Duquette J."/>
            <person name="Hirsch C.N."/>
            <person name="Kimball J."/>
        </authorList>
    </citation>
    <scope>NUCLEOTIDE SEQUENCE</scope>
    <source>
        <tissue evidence="2">Fresh leaf tissue</tissue>
    </source>
</reference>
<evidence type="ECO:0000313" key="2">
    <source>
        <dbReference type="EMBL" id="KAG8084700.1"/>
    </source>
</evidence>
<dbReference type="EMBL" id="JAAALK010000082">
    <property type="protein sequence ID" value="KAG8084700.1"/>
    <property type="molecule type" value="Genomic_DNA"/>
</dbReference>
<proteinExistence type="predicted"/>
<evidence type="ECO:0000256" key="1">
    <source>
        <dbReference type="SAM" id="Phobius"/>
    </source>
</evidence>
<dbReference type="Proteomes" id="UP000729402">
    <property type="component" value="Unassembled WGS sequence"/>
</dbReference>
<evidence type="ECO:0000313" key="3">
    <source>
        <dbReference type="Proteomes" id="UP000729402"/>
    </source>
</evidence>
<reference evidence="2" key="2">
    <citation type="submission" date="2021-02" db="EMBL/GenBank/DDBJ databases">
        <authorList>
            <person name="Kimball J.A."/>
            <person name="Haas M.W."/>
            <person name="Macchietto M."/>
            <person name="Kono T."/>
            <person name="Duquette J."/>
            <person name="Shao M."/>
        </authorList>
    </citation>
    <scope>NUCLEOTIDE SEQUENCE</scope>
    <source>
        <tissue evidence="2">Fresh leaf tissue</tissue>
    </source>
</reference>
<feature type="transmembrane region" description="Helical" evidence="1">
    <location>
        <begin position="63"/>
        <end position="81"/>
    </location>
</feature>
<dbReference type="AlphaFoldDB" id="A0A8J6BHE5"/>
<keyword evidence="3" id="KW-1185">Reference proteome</keyword>
<organism evidence="2 3">
    <name type="scientific">Zizania palustris</name>
    <name type="common">Northern wild rice</name>
    <dbReference type="NCBI Taxonomy" id="103762"/>
    <lineage>
        <taxon>Eukaryota</taxon>
        <taxon>Viridiplantae</taxon>
        <taxon>Streptophyta</taxon>
        <taxon>Embryophyta</taxon>
        <taxon>Tracheophyta</taxon>
        <taxon>Spermatophyta</taxon>
        <taxon>Magnoliopsida</taxon>
        <taxon>Liliopsida</taxon>
        <taxon>Poales</taxon>
        <taxon>Poaceae</taxon>
        <taxon>BOP clade</taxon>
        <taxon>Oryzoideae</taxon>
        <taxon>Oryzeae</taxon>
        <taxon>Zizaniinae</taxon>
        <taxon>Zizania</taxon>
    </lineage>
</organism>
<comment type="caution">
    <text evidence="2">The sequence shown here is derived from an EMBL/GenBank/DDBJ whole genome shotgun (WGS) entry which is preliminary data.</text>
</comment>
<keyword evidence="1" id="KW-0472">Membrane</keyword>
<gene>
    <name evidence="2" type="ORF">GUJ93_ZPchr0010g10803</name>
</gene>
<sequence>MDNAQYGDEELGSGSNANTVAEVVEASNDSMKLPRVLVAGGVGQATGALYLAQYRSPAKRLLYTYYGVLVSIILFGVAQAWTGL</sequence>
<dbReference type="OrthoDB" id="692057at2759"/>
<keyword evidence="1" id="KW-1133">Transmembrane helix</keyword>
<accession>A0A8J6BHE5</accession>
<dbReference type="InterPro" id="IPR022149">
    <property type="entry name" value="DUF3681"/>
</dbReference>
<keyword evidence="1" id="KW-0812">Transmembrane</keyword>
<name>A0A8J6BHE5_ZIZPA</name>
<protein>
    <submittedName>
        <fullName evidence="2">Uncharacterized protein</fullName>
    </submittedName>
</protein>
<dbReference type="Pfam" id="PF12442">
    <property type="entry name" value="DUF3681"/>
    <property type="match status" value="1"/>
</dbReference>